<proteinExistence type="predicted"/>
<reference evidence="2 3" key="1">
    <citation type="journal article" date="2019" name="Emerg. Microbes Infect.">
        <title>Comprehensive subspecies identification of 175 nontuberculous mycobacteria species based on 7547 genomic profiles.</title>
        <authorList>
            <person name="Matsumoto Y."/>
            <person name="Kinjo T."/>
            <person name="Motooka D."/>
            <person name="Nabeya D."/>
            <person name="Jung N."/>
            <person name="Uechi K."/>
            <person name="Horii T."/>
            <person name="Iida T."/>
            <person name="Fujita J."/>
            <person name="Nakamura S."/>
        </authorList>
    </citation>
    <scope>NUCLEOTIDE SEQUENCE [LARGE SCALE GENOMIC DNA]</scope>
    <source>
        <strain evidence="2 3">JCM 6370</strain>
    </source>
</reference>
<gene>
    <name evidence="1" type="ORF">MPUL_00500</name>
    <name evidence="2" type="ORF">MPUL_53580</name>
</gene>
<evidence type="ECO:0000313" key="3">
    <source>
        <dbReference type="Proteomes" id="UP000467252"/>
    </source>
</evidence>
<accession>A0A7I7UTC1</accession>
<sequence length="112" mass="12659">MKFSGDYLYRVRVVRYPDGAFEPVGPFDPEHPEDAIWEPVPGWRPPGWRPTGNYTQIMGTDEFVWPVTNKVYASRATAKKRADLIESFGASVVVERSSRITWPDSDVSEPAA</sequence>
<name>A0A7I7UTC1_MYCPV</name>
<dbReference type="EMBL" id="AP022599">
    <property type="protein sequence ID" value="BBY78892.1"/>
    <property type="molecule type" value="Genomic_DNA"/>
</dbReference>
<organism evidence="2 3">
    <name type="scientific">Mycolicibacterium pulveris</name>
    <name type="common">Mycobacterium pulveris</name>
    <dbReference type="NCBI Taxonomy" id="36813"/>
    <lineage>
        <taxon>Bacteria</taxon>
        <taxon>Bacillati</taxon>
        <taxon>Actinomycetota</taxon>
        <taxon>Actinomycetes</taxon>
        <taxon>Mycobacteriales</taxon>
        <taxon>Mycobacteriaceae</taxon>
        <taxon>Mycolicibacterium</taxon>
    </lineage>
</organism>
<evidence type="ECO:0000313" key="2">
    <source>
        <dbReference type="EMBL" id="BBY84200.1"/>
    </source>
</evidence>
<dbReference type="Proteomes" id="UP000467252">
    <property type="component" value="Chromosome"/>
</dbReference>
<dbReference type="AlphaFoldDB" id="A0A7I7UTC1"/>
<keyword evidence="3" id="KW-1185">Reference proteome</keyword>
<reference evidence="2" key="2">
    <citation type="submission" date="2020-02" db="EMBL/GenBank/DDBJ databases">
        <authorList>
            <person name="Matsumoto Y."/>
            <person name="Motooka D."/>
            <person name="Nakamura S."/>
        </authorList>
    </citation>
    <scope>NUCLEOTIDE SEQUENCE</scope>
    <source>
        <strain evidence="2">JCM 6370</strain>
    </source>
</reference>
<evidence type="ECO:0000313" key="1">
    <source>
        <dbReference type="EMBL" id="BBY78892.1"/>
    </source>
</evidence>
<dbReference type="EMBL" id="AP022599">
    <property type="protein sequence ID" value="BBY84200.1"/>
    <property type="molecule type" value="Genomic_DNA"/>
</dbReference>
<dbReference type="RefSeq" id="WP_163896509.1">
    <property type="nucleotide sequence ID" value="NZ_AP022599.1"/>
</dbReference>
<protein>
    <submittedName>
        <fullName evidence="2">Uncharacterized protein</fullName>
    </submittedName>
</protein>